<dbReference type="EMBL" id="BLLF01000556">
    <property type="protein sequence ID" value="GFH12929.1"/>
    <property type="molecule type" value="Genomic_DNA"/>
</dbReference>
<evidence type="ECO:0000313" key="3">
    <source>
        <dbReference type="Proteomes" id="UP000485058"/>
    </source>
</evidence>
<comment type="caution">
    <text evidence="2">The sequence shown here is derived from an EMBL/GenBank/DDBJ whole genome shotgun (WGS) entry which is preliminary data.</text>
</comment>
<name>A0A699Z1Q1_HAELA</name>
<protein>
    <submittedName>
        <fullName evidence="2">Uncharacterized protein</fullName>
    </submittedName>
</protein>
<reference evidence="2 3" key="1">
    <citation type="submission" date="2020-02" db="EMBL/GenBank/DDBJ databases">
        <title>Draft genome sequence of Haematococcus lacustris strain NIES-144.</title>
        <authorList>
            <person name="Morimoto D."/>
            <person name="Nakagawa S."/>
            <person name="Yoshida T."/>
            <person name="Sawayama S."/>
        </authorList>
    </citation>
    <scope>NUCLEOTIDE SEQUENCE [LARGE SCALE GENOMIC DNA]</scope>
    <source>
        <strain evidence="2 3">NIES-144</strain>
    </source>
</reference>
<dbReference type="Proteomes" id="UP000485058">
    <property type="component" value="Unassembled WGS sequence"/>
</dbReference>
<gene>
    <name evidence="2" type="ORF">HaLaN_08711</name>
</gene>
<dbReference type="AlphaFoldDB" id="A0A699Z1Q1"/>
<evidence type="ECO:0000256" key="1">
    <source>
        <dbReference type="SAM" id="Phobius"/>
    </source>
</evidence>
<accession>A0A699Z1Q1</accession>
<proteinExistence type="predicted"/>
<keyword evidence="1" id="KW-0812">Transmembrane</keyword>
<evidence type="ECO:0000313" key="2">
    <source>
        <dbReference type="EMBL" id="GFH12929.1"/>
    </source>
</evidence>
<keyword evidence="3" id="KW-1185">Reference proteome</keyword>
<feature type="transmembrane region" description="Helical" evidence="1">
    <location>
        <begin position="6"/>
        <end position="29"/>
    </location>
</feature>
<keyword evidence="1" id="KW-1133">Transmembrane helix</keyword>
<organism evidence="2 3">
    <name type="scientific">Haematococcus lacustris</name>
    <name type="common">Green alga</name>
    <name type="synonym">Haematococcus pluvialis</name>
    <dbReference type="NCBI Taxonomy" id="44745"/>
    <lineage>
        <taxon>Eukaryota</taxon>
        <taxon>Viridiplantae</taxon>
        <taxon>Chlorophyta</taxon>
        <taxon>core chlorophytes</taxon>
        <taxon>Chlorophyceae</taxon>
        <taxon>CS clade</taxon>
        <taxon>Chlamydomonadales</taxon>
        <taxon>Haematococcaceae</taxon>
        <taxon>Haematococcus</taxon>
    </lineage>
</organism>
<feature type="transmembrane region" description="Helical" evidence="1">
    <location>
        <begin position="41"/>
        <end position="61"/>
    </location>
</feature>
<keyword evidence="1" id="KW-0472">Membrane</keyword>
<sequence length="69" mass="7255">MPLPSGLGLSFNIILSFSLAISRLLSLGTQVVLRQELKPSLLALALALAFAGLQPVAHHLLHCVLGLSI</sequence>